<feature type="signal peptide" evidence="1">
    <location>
        <begin position="1"/>
        <end position="17"/>
    </location>
</feature>
<feature type="domain" description="TLDc" evidence="2">
    <location>
        <begin position="70"/>
        <end position="227"/>
    </location>
</feature>
<name>A0ABD3P4M1_9STRA</name>
<sequence length="249" mass="26146">MSLLLLLLCSTPKCTRAFLPPSPTKTHNFQASSSSLGDLFSGITGVAPSSLEPPRGVLSGTSIDPMREDVDLGRVYKASVDGWSAINFHKCVDGKGSALVIALTKSGKRFGGYNPLGWMSSDDYGNTNNAFLWFEQNGKSVKCPVLSGGNAAIFDFATGGPTFGSADLCIGPPRAPVMGGFTGPDMENVSSVAGDLRRGKSSVGGAYDFQKGWPVAGEFGVVEVEVYCNLNVGRKLAYGNKSGFSLFGF</sequence>
<accession>A0ABD3P4M1</accession>
<feature type="chain" id="PRO_5044814092" description="TLDc domain-containing protein" evidence="1">
    <location>
        <begin position="18"/>
        <end position="249"/>
    </location>
</feature>
<evidence type="ECO:0000313" key="4">
    <source>
        <dbReference type="Proteomes" id="UP001516023"/>
    </source>
</evidence>
<dbReference type="EMBL" id="JABMIG020000277">
    <property type="protein sequence ID" value="KAL3782768.1"/>
    <property type="molecule type" value="Genomic_DNA"/>
</dbReference>
<comment type="caution">
    <text evidence="3">The sequence shown here is derived from an EMBL/GenBank/DDBJ whole genome shotgun (WGS) entry which is preliminary data.</text>
</comment>
<dbReference type="Proteomes" id="UP001516023">
    <property type="component" value="Unassembled WGS sequence"/>
</dbReference>
<dbReference type="AlphaFoldDB" id="A0ABD3P4M1"/>
<dbReference type="Pfam" id="PF07534">
    <property type="entry name" value="TLD"/>
    <property type="match status" value="1"/>
</dbReference>
<evidence type="ECO:0000313" key="3">
    <source>
        <dbReference type="EMBL" id="KAL3782768.1"/>
    </source>
</evidence>
<proteinExistence type="predicted"/>
<dbReference type="InterPro" id="IPR006571">
    <property type="entry name" value="TLDc_dom"/>
</dbReference>
<organism evidence="3 4">
    <name type="scientific">Cyclotella cryptica</name>
    <dbReference type="NCBI Taxonomy" id="29204"/>
    <lineage>
        <taxon>Eukaryota</taxon>
        <taxon>Sar</taxon>
        <taxon>Stramenopiles</taxon>
        <taxon>Ochrophyta</taxon>
        <taxon>Bacillariophyta</taxon>
        <taxon>Coscinodiscophyceae</taxon>
        <taxon>Thalassiosirophycidae</taxon>
        <taxon>Stephanodiscales</taxon>
        <taxon>Stephanodiscaceae</taxon>
        <taxon>Cyclotella</taxon>
    </lineage>
</organism>
<evidence type="ECO:0000256" key="1">
    <source>
        <dbReference type="SAM" id="SignalP"/>
    </source>
</evidence>
<protein>
    <recommendedName>
        <fullName evidence="2">TLDc domain-containing protein</fullName>
    </recommendedName>
</protein>
<evidence type="ECO:0000259" key="2">
    <source>
        <dbReference type="Pfam" id="PF07534"/>
    </source>
</evidence>
<keyword evidence="4" id="KW-1185">Reference proteome</keyword>
<keyword evidence="1" id="KW-0732">Signal</keyword>
<reference evidence="3 4" key="1">
    <citation type="journal article" date="2020" name="G3 (Bethesda)">
        <title>Improved Reference Genome for Cyclotella cryptica CCMP332, a Model for Cell Wall Morphogenesis, Salinity Adaptation, and Lipid Production in Diatoms (Bacillariophyta).</title>
        <authorList>
            <person name="Roberts W.R."/>
            <person name="Downey K.M."/>
            <person name="Ruck E.C."/>
            <person name="Traller J.C."/>
            <person name="Alverson A.J."/>
        </authorList>
    </citation>
    <scope>NUCLEOTIDE SEQUENCE [LARGE SCALE GENOMIC DNA]</scope>
    <source>
        <strain evidence="3 4">CCMP332</strain>
    </source>
</reference>
<gene>
    <name evidence="3" type="ORF">HJC23_003089</name>
</gene>